<dbReference type="Pfam" id="PF00313">
    <property type="entry name" value="CSD"/>
    <property type="match status" value="2"/>
</dbReference>
<proteinExistence type="predicted"/>
<dbReference type="Proteomes" id="UP000655420">
    <property type="component" value="Unassembled WGS sequence"/>
</dbReference>
<dbReference type="CDD" id="cd04458">
    <property type="entry name" value="CSP_CDS"/>
    <property type="match status" value="2"/>
</dbReference>
<gene>
    <name evidence="3" type="ORF">H0I76_10820</name>
</gene>
<reference evidence="3" key="1">
    <citation type="submission" date="2020-12" db="EMBL/GenBank/DDBJ databases">
        <title>Bacterial taxonomy.</title>
        <authorList>
            <person name="Pan X."/>
        </authorList>
    </citation>
    <scope>NUCLEOTIDE SEQUENCE</scope>
    <source>
        <strain evidence="3">M0105</strain>
    </source>
</reference>
<evidence type="ECO:0000313" key="4">
    <source>
        <dbReference type="Proteomes" id="UP000655420"/>
    </source>
</evidence>
<feature type="region of interest" description="Disordered" evidence="1">
    <location>
        <begin position="92"/>
        <end position="116"/>
    </location>
</feature>
<dbReference type="InterPro" id="IPR011129">
    <property type="entry name" value="CSD"/>
</dbReference>
<name>A0A8J7M6V5_9RHOB</name>
<evidence type="ECO:0000313" key="3">
    <source>
        <dbReference type="EMBL" id="MBK0399686.1"/>
    </source>
</evidence>
<dbReference type="SUPFAM" id="SSF50249">
    <property type="entry name" value="Nucleic acid-binding proteins"/>
    <property type="match status" value="2"/>
</dbReference>
<organism evidence="3 4">
    <name type="scientific">Thermohalobaculum xanthum</name>
    <dbReference type="NCBI Taxonomy" id="2753746"/>
    <lineage>
        <taxon>Bacteria</taxon>
        <taxon>Pseudomonadati</taxon>
        <taxon>Pseudomonadota</taxon>
        <taxon>Alphaproteobacteria</taxon>
        <taxon>Rhodobacterales</taxon>
        <taxon>Paracoccaceae</taxon>
        <taxon>Thermohalobaculum</taxon>
    </lineage>
</organism>
<dbReference type="EMBL" id="JAEHHL010000006">
    <property type="protein sequence ID" value="MBK0399686.1"/>
    <property type="molecule type" value="Genomic_DNA"/>
</dbReference>
<dbReference type="Gene3D" id="2.40.50.140">
    <property type="entry name" value="Nucleic acid-binding proteins"/>
    <property type="match status" value="2"/>
</dbReference>
<evidence type="ECO:0000259" key="2">
    <source>
        <dbReference type="PROSITE" id="PS51857"/>
    </source>
</evidence>
<dbReference type="SMART" id="SM00357">
    <property type="entry name" value="CSP"/>
    <property type="match status" value="2"/>
</dbReference>
<dbReference type="GO" id="GO:0005829">
    <property type="term" value="C:cytosol"/>
    <property type="evidence" value="ECO:0007669"/>
    <property type="project" value="UniProtKB-ARBA"/>
</dbReference>
<evidence type="ECO:0000256" key="1">
    <source>
        <dbReference type="SAM" id="MobiDB-lite"/>
    </source>
</evidence>
<dbReference type="GO" id="GO:0003676">
    <property type="term" value="F:nucleic acid binding"/>
    <property type="evidence" value="ECO:0007669"/>
    <property type="project" value="InterPro"/>
</dbReference>
<feature type="domain" description="CSD" evidence="2">
    <location>
        <begin position="23"/>
        <end position="91"/>
    </location>
</feature>
<feature type="domain" description="CSD" evidence="2">
    <location>
        <begin position="122"/>
        <end position="187"/>
    </location>
</feature>
<accession>A0A8J7M6V5</accession>
<keyword evidence="4" id="KW-1185">Reference proteome</keyword>
<sequence length="203" mass="21506">MAEHPFRDGGLRVSDESKASGSVVAGRVKWYDAVKGYGFVVPDSGDGDIMVHASCVRSFGRTALPEGARVEVITAEGARGLHAQEILNVADPDPQVEGAYPGSAESPRPTDFLGPEADVGPLQPARVKWFDKQKGFGFVNVFGIAEDVFVHMEIVRRSGFADLSSGEGMAVRTFRGPRGLMVAEVRLWDAGAQPEGGAAAHPG</sequence>
<dbReference type="InterPro" id="IPR050181">
    <property type="entry name" value="Cold_shock_domain"/>
</dbReference>
<protein>
    <submittedName>
        <fullName evidence="3">Cold shock domain-containing protein</fullName>
    </submittedName>
</protein>
<dbReference type="InterPro" id="IPR012340">
    <property type="entry name" value="NA-bd_OB-fold"/>
</dbReference>
<dbReference type="PRINTS" id="PR00050">
    <property type="entry name" value="COLDSHOCK"/>
</dbReference>
<dbReference type="PROSITE" id="PS51857">
    <property type="entry name" value="CSD_2"/>
    <property type="match status" value="2"/>
</dbReference>
<dbReference type="PANTHER" id="PTHR11544">
    <property type="entry name" value="COLD SHOCK DOMAIN CONTAINING PROTEINS"/>
    <property type="match status" value="1"/>
</dbReference>
<comment type="caution">
    <text evidence="3">The sequence shown here is derived from an EMBL/GenBank/DDBJ whole genome shotgun (WGS) entry which is preliminary data.</text>
</comment>
<dbReference type="InterPro" id="IPR002059">
    <property type="entry name" value="CSP_DNA-bd"/>
</dbReference>
<dbReference type="AlphaFoldDB" id="A0A8J7M6V5"/>